<dbReference type="GO" id="GO:0050660">
    <property type="term" value="F:flavin adenine dinucleotide binding"/>
    <property type="evidence" value="ECO:0007669"/>
    <property type="project" value="InterPro"/>
</dbReference>
<dbReference type="GO" id="GO:0050661">
    <property type="term" value="F:NADP binding"/>
    <property type="evidence" value="ECO:0007669"/>
    <property type="project" value="InterPro"/>
</dbReference>
<dbReference type="Gene3D" id="3.50.50.60">
    <property type="entry name" value="FAD/NAD(P)-binding domain"/>
    <property type="match status" value="2"/>
</dbReference>
<proteinExistence type="inferred from homology"/>
<evidence type="ECO:0000259" key="22">
    <source>
        <dbReference type="PROSITE" id="PS51296"/>
    </source>
</evidence>
<dbReference type="InterPro" id="IPR006067">
    <property type="entry name" value="NO2/SO3_Rdtase_4Fe4S_dom"/>
</dbReference>
<evidence type="ECO:0000256" key="20">
    <source>
        <dbReference type="ARBA" id="ARBA00070300"/>
    </source>
</evidence>
<evidence type="ECO:0000256" key="5">
    <source>
        <dbReference type="ARBA" id="ARBA00010429"/>
    </source>
</evidence>
<dbReference type="Pfam" id="PF04324">
    <property type="entry name" value="Fer2_BFD"/>
    <property type="match status" value="1"/>
</dbReference>
<dbReference type="Pfam" id="PF03460">
    <property type="entry name" value="NIR_SIR_ferr"/>
    <property type="match status" value="1"/>
</dbReference>
<dbReference type="PRINTS" id="PR00368">
    <property type="entry name" value="FADPNR"/>
</dbReference>
<dbReference type="Pfam" id="PF00355">
    <property type="entry name" value="Rieske"/>
    <property type="match status" value="1"/>
</dbReference>
<evidence type="ECO:0000256" key="17">
    <source>
        <dbReference type="ARBA" id="ARBA00050114"/>
    </source>
</evidence>
<dbReference type="GO" id="GO:0042128">
    <property type="term" value="P:nitrate assimilation"/>
    <property type="evidence" value="ECO:0007669"/>
    <property type="project" value="UniProtKB-KW"/>
</dbReference>
<comment type="catalytic activity">
    <reaction evidence="17">
        <text>NH4(+) + 3 NAD(+) + 2 H2O = nitrite + 3 NADH + 5 H(+)</text>
        <dbReference type="Rhea" id="RHEA:24628"/>
        <dbReference type="ChEBI" id="CHEBI:15377"/>
        <dbReference type="ChEBI" id="CHEBI:15378"/>
        <dbReference type="ChEBI" id="CHEBI:16301"/>
        <dbReference type="ChEBI" id="CHEBI:28938"/>
        <dbReference type="ChEBI" id="CHEBI:57540"/>
        <dbReference type="ChEBI" id="CHEBI:57945"/>
        <dbReference type="EC" id="1.7.1.4"/>
    </reaction>
</comment>
<dbReference type="Gene3D" id="3.30.413.10">
    <property type="entry name" value="Sulfite Reductase Hemoprotein, domain 1"/>
    <property type="match status" value="1"/>
</dbReference>
<dbReference type="Pfam" id="PF07992">
    <property type="entry name" value="Pyr_redox_2"/>
    <property type="match status" value="1"/>
</dbReference>
<evidence type="ECO:0000256" key="2">
    <source>
        <dbReference type="ARBA" id="ARBA00001966"/>
    </source>
</evidence>
<dbReference type="Gene3D" id="2.102.10.10">
    <property type="entry name" value="Rieske [2Fe-2S] iron-sulphur domain"/>
    <property type="match status" value="1"/>
</dbReference>
<dbReference type="CDD" id="cd03529">
    <property type="entry name" value="Rieske_NirD"/>
    <property type="match status" value="1"/>
</dbReference>
<organism evidence="23 24">
    <name type="scientific">Akanthomyces muscarius</name>
    <name type="common">Entomopathogenic fungus</name>
    <name type="synonym">Lecanicillium muscarium</name>
    <dbReference type="NCBI Taxonomy" id="2231603"/>
    <lineage>
        <taxon>Eukaryota</taxon>
        <taxon>Fungi</taxon>
        <taxon>Dikarya</taxon>
        <taxon>Ascomycota</taxon>
        <taxon>Pezizomycotina</taxon>
        <taxon>Sordariomycetes</taxon>
        <taxon>Hypocreomycetidae</taxon>
        <taxon>Hypocreales</taxon>
        <taxon>Cordycipitaceae</taxon>
        <taxon>Akanthomyces</taxon>
    </lineage>
</organism>
<evidence type="ECO:0000256" key="1">
    <source>
        <dbReference type="ARBA" id="ARBA00001929"/>
    </source>
</evidence>
<keyword evidence="10" id="KW-0479">Metal-binding</keyword>
<dbReference type="NCBIfam" id="TIGR02374">
    <property type="entry name" value="nitri_red_nirB"/>
    <property type="match status" value="1"/>
</dbReference>
<dbReference type="EMBL" id="JAJHUN010000006">
    <property type="protein sequence ID" value="KAJ4158564.1"/>
    <property type="molecule type" value="Genomic_DNA"/>
</dbReference>
<dbReference type="NCBIfam" id="TIGR02378">
    <property type="entry name" value="nirD_assim_sml"/>
    <property type="match status" value="1"/>
</dbReference>
<comment type="pathway">
    <text evidence="4">Nitrogen metabolism; nitrate reduction (assimilation).</text>
</comment>
<dbReference type="KEGG" id="amus:LMH87_009083"/>
<dbReference type="GO" id="GO:0020037">
    <property type="term" value="F:heme binding"/>
    <property type="evidence" value="ECO:0007669"/>
    <property type="project" value="InterPro"/>
</dbReference>
<evidence type="ECO:0000313" key="23">
    <source>
        <dbReference type="EMBL" id="KAJ4158564.1"/>
    </source>
</evidence>
<keyword evidence="15" id="KW-0534">Nitrate assimilation</keyword>
<evidence type="ECO:0000256" key="10">
    <source>
        <dbReference type="ARBA" id="ARBA00022723"/>
    </source>
</evidence>
<dbReference type="GO" id="GO:0046872">
    <property type="term" value="F:metal ion binding"/>
    <property type="evidence" value="ECO:0007669"/>
    <property type="project" value="UniProtKB-KW"/>
</dbReference>
<dbReference type="GeneID" id="80896242"/>
<keyword evidence="12" id="KW-0560">Oxidoreductase</keyword>
<reference evidence="23" key="1">
    <citation type="journal article" date="2023" name="Access Microbiol">
        <title>De-novo genome assembly for Akanthomyces muscarius, a biocontrol agent of insect agricultural pests.</title>
        <authorList>
            <person name="Erdos Z."/>
            <person name="Studholme D.J."/>
            <person name="Raymond B."/>
            <person name="Sharma M."/>
        </authorList>
    </citation>
    <scope>NUCLEOTIDE SEQUENCE</scope>
    <source>
        <strain evidence="23">Ve6</strain>
    </source>
</reference>
<dbReference type="InterPro" id="IPR012744">
    <property type="entry name" value="Nitri_red_NirB"/>
</dbReference>
<comment type="caution">
    <text evidence="23">The sequence shown here is derived from an EMBL/GenBank/DDBJ whole genome shotgun (WGS) entry which is preliminary data.</text>
</comment>
<dbReference type="AlphaFoldDB" id="A0A9W8QHK2"/>
<dbReference type="Proteomes" id="UP001144673">
    <property type="component" value="Unassembled WGS sequence"/>
</dbReference>
<dbReference type="CDD" id="cd19944">
    <property type="entry name" value="NirB_Fer2_BFD-like_2"/>
    <property type="match status" value="1"/>
</dbReference>
<evidence type="ECO:0000256" key="16">
    <source>
        <dbReference type="ARBA" id="ARBA00034078"/>
    </source>
</evidence>
<dbReference type="SUPFAM" id="SSF55124">
    <property type="entry name" value="Nitrite/Sulfite reductase N-terminal domain-like"/>
    <property type="match status" value="1"/>
</dbReference>
<evidence type="ECO:0000256" key="18">
    <source>
        <dbReference type="ARBA" id="ARBA00051413"/>
    </source>
</evidence>
<evidence type="ECO:0000256" key="3">
    <source>
        <dbReference type="ARBA" id="ARBA00001974"/>
    </source>
</evidence>
<dbReference type="PANTHER" id="PTHR43809">
    <property type="entry name" value="NITRITE REDUCTASE (NADH) LARGE SUBUNIT"/>
    <property type="match status" value="1"/>
</dbReference>
<dbReference type="InterPro" id="IPR007419">
    <property type="entry name" value="BFD-like_2Fe2S-bd_dom"/>
</dbReference>
<dbReference type="InterPro" id="IPR036922">
    <property type="entry name" value="Rieske_2Fe-2S_sf"/>
</dbReference>
<keyword evidence="6" id="KW-0004">4Fe-4S</keyword>
<dbReference type="SUPFAM" id="SSF51905">
    <property type="entry name" value="FAD/NAD(P)-binding domain"/>
    <property type="match status" value="1"/>
</dbReference>
<dbReference type="PRINTS" id="PR00397">
    <property type="entry name" value="SIROHAEM"/>
</dbReference>
<dbReference type="GO" id="GO:0051537">
    <property type="term" value="F:2 iron, 2 sulfur cluster binding"/>
    <property type="evidence" value="ECO:0007669"/>
    <property type="project" value="UniProtKB-KW"/>
</dbReference>
<dbReference type="GO" id="GO:0015980">
    <property type="term" value="P:energy derivation by oxidation of organic compounds"/>
    <property type="evidence" value="ECO:0007669"/>
    <property type="project" value="UniProtKB-ARBA"/>
</dbReference>
<dbReference type="InterPro" id="IPR036188">
    <property type="entry name" value="FAD/NAD-bd_sf"/>
</dbReference>
<evidence type="ECO:0000256" key="12">
    <source>
        <dbReference type="ARBA" id="ARBA00023002"/>
    </source>
</evidence>
<evidence type="ECO:0000256" key="4">
    <source>
        <dbReference type="ARBA" id="ARBA00005096"/>
    </source>
</evidence>
<comment type="cofactor">
    <cofactor evidence="1">
        <name>siroheme</name>
        <dbReference type="ChEBI" id="CHEBI:60052"/>
    </cofactor>
</comment>
<keyword evidence="8" id="KW-0285">Flavoprotein</keyword>
<feature type="domain" description="Rieske" evidence="22">
    <location>
        <begin position="927"/>
        <end position="1039"/>
    </location>
</feature>
<name>A0A9W8QHK2_AKAMU</name>
<evidence type="ECO:0000256" key="9">
    <source>
        <dbReference type="ARBA" id="ARBA00022714"/>
    </source>
</evidence>
<comment type="catalytic activity">
    <reaction evidence="18">
        <text>NH4(+) + 3 NADP(+) + 2 H2O = nitrite + 3 NADPH + 5 H(+)</text>
        <dbReference type="Rhea" id="RHEA:24632"/>
        <dbReference type="ChEBI" id="CHEBI:15377"/>
        <dbReference type="ChEBI" id="CHEBI:15378"/>
        <dbReference type="ChEBI" id="CHEBI:16301"/>
        <dbReference type="ChEBI" id="CHEBI:28938"/>
        <dbReference type="ChEBI" id="CHEBI:57783"/>
        <dbReference type="ChEBI" id="CHEBI:58349"/>
        <dbReference type="EC" id="1.7.1.4"/>
    </reaction>
</comment>
<dbReference type="InterPro" id="IPR023753">
    <property type="entry name" value="FAD/NAD-binding_dom"/>
</dbReference>
<evidence type="ECO:0000256" key="7">
    <source>
        <dbReference type="ARBA" id="ARBA00022617"/>
    </source>
</evidence>
<dbReference type="CDD" id="cd19943">
    <property type="entry name" value="NirB_Fer2_BFD-like_1"/>
    <property type="match status" value="1"/>
</dbReference>
<sequence>MAETDRPRKRLVIVGLGMVGMSFIEKIIKYDTKEREYDITVLGEEPYLAYNRVGLTSFFNHREIPNLYLNPQEWYDTTAKNGLACHINTKVVDIDTASKAVHCETGQTVSYDVLVLATGSSAVLPRRTPGHDAHGVFVYRTVDDLMRLIAFSKDKRATDGLVVGGGLLGLEAAKAMMDLEVYEKVRLVERNKWVLSRQLDADAGDMVVQQVRQLGLDVMLSKRVQSIQVDAANNVTGVVFEDGEEVSCSTVCFAIGISPRDELARNAGIECAESGGGGGIIVDDSLQTSVPDVYAVGECASWRSTTYGLIAPGVEMADVLAFNLTQAALHTPRVFKRPDVSTKLKLLGVDVASFGDFFADRDGPRHLPPKYIRDSKAKSNGPLPVDKQAKILTYKDPFQNVYKKYIFTADGKYLLGGMMIGDTSDYIKVVPLVKAMKELDVPPGDLIVGSKSGGEENGDDLDDDTQICSCHNVTKGDIVTQAQSGGCKDIASVKACTKAGTGCGGCMPLVTSIFNKTLTGMGQEVTNHLCEHFSYSRTDLFNIIMVKKHKTFAEVFADAGNNNNNTFSAGSVGCEMCKPAVGSIFASLWNRHVLASPHHGLQDTNDRYLGNIQRDGTYSVVPRVAGGEITPAKLLAIGRVAEQYGLYTKITGGQRIDLFGARKQDLPAIWAALGAAGLESGHAYAKSLRTVKSCVGSTWCRYGIGDSVGLAVRLEERYKSIRAPHKIKGGVSGCVRECAEAQSKDFGLIATEKGFNVFVGGNGGANPKHASLLAKDVPPADVVALLDRYLMLYIRTADKLQRTARWLEQLPGGVAYLQDVVVRDKLGICASLEAQMKELVDSYFDEWAEAVADPAIAARFAQFDNVPPQDATALPGTEMQTDRQQRHPVHWAPESATEDFQALGTRSGKDGGGEWSSTAWEPVIKAAHFAGADALPNGISATIKRGDTQLAVWRVRGAYYATQQMCPHKRAFVLSDGLIGQSSAGTISVADENGAAPAPWVSCPHHKRNFDLSSGSCRNDDALSIATFAVEERAADGMVHVLLPPEAELDARLGTKKWMVKQGESGEAPLAALDRKYKLVGRKGRKPGVSGGAPIAVATTPMITAGGGGCGMAPDW</sequence>
<evidence type="ECO:0000256" key="19">
    <source>
        <dbReference type="ARBA" id="ARBA00066907"/>
    </source>
</evidence>
<dbReference type="InterPro" id="IPR006066">
    <property type="entry name" value="NO2/SO3_Rdtase_FeS/sirohaem_BS"/>
</dbReference>
<dbReference type="PROSITE" id="PS51296">
    <property type="entry name" value="RIESKE"/>
    <property type="match status" value="1"/>
</dbReference>
<evidence type="ECO:0000256" key="21">
    <source>
        <dbReference type="SAM" id="MobiDB-lite"/>
    </source>
</evidence>
<dbReference type="EC" id="1.7.1.4" evidence="19"/>
<comment type="similarity">
    <text evidence="5">Belongs to the nitrite and sulfite reductase 4Fe-4S domain family.</text>
</comment>
<evidence type="ECO:0000256" key="13">
    <source>
        <dbReference type="ARBA" id="ARBA00023004"/>
    </source>
</evidence>
<dbReference type="NCBIfam" id="NF011565">
    <property type="entry name" value="PRK14989.1"/>
    <property type="match status" value="1"/>
</dbReference>
<dbReference type="GO" id="GO:0051539">
    <property type="term" value="F:4 iron, 4 sulfur cluster binding"/>
    <property type="evidence" value="ECO:0007669"/>
    <property type="project" value="UniProtKB-KW"/>
</dbReference>
<evidence type="ECO:0000313" key="24">
    <source>
        <dbReference type="Proteomes" id="UP001144673"/>
    </source>
</evidence>
<evidence type="ECO:0000256" key="14">
    <source>
        <dbReference type="ARBA" id="ARBA00023014"/>
    </source>
</evidence>
<gene>
    <name evidence="23" type="ORF">LMH87_009083</name>
</gene>
<dbReference type="FunFam" id="1.10.10.1100:FF:000002">
    <property type="entry name" value="Nitrite reductase large subunit"/>
    <property type="match status" value="1"/>
</dbReference>
<dbReference type="InterPro" id="IPR005117">
    <property type="entry name" value="NiRdtase/SiRdtase_haem-b_fer"/>
</dbReference>
<keyword evidence="9" id="KW-0001">2Fe-2S</keyword>
<dbReference type="Gene3D" id="1.10.10.1100">
    <property type="entry name" value="BFD-like [2Fe-2S]-binding domain"/>
    <property type="match status" value="1"/>
</dbReference>
<dbReference type="PANTHER" id="PTHR43809:SF1">
    <property type="entry name" value="NITRITE REDUCTASE (NADH) LARGE SUBUNIT"/>
    <property type="match status" value="1"/>
</dbReference>
<dbReference type="InterPro" id="IPR036136">
    <property type="entry name" value="Nit/Sulf_reduc_fer-like_dom_sf"/>
</dbReference>
<dbReference type="PROSITE" id="PS00365">
    <property type="entry name" value="NIR_SIR"/>
    <property type="match status" value="1"/>
</dbReference>
<comment type="cofactor">
    <cofactor evidence="3">
        <name>FAD</name>
        <dbReference type="ChEBI" id="CHEBI:57692"/>
    </cofactor>
</comment>
<keyword evidence="13" id="KW-0408">Iron</keyword>
<keyword evidence="14" id="KW-0411">Iron-sulfur</keyword>
<comment type="cofactor">
    <cofactor evidence="2">
        <name>[4Fe-4S] cluster</name>
        <dbReference type="ChEBI" id="CHEBI:49883"/>
    </cofactor>
</comment>
<protein>
    <recommendedName>
        <fullName evidence="20">Nitrite reductase [NAD(P)H]</fullName>
        <ecNumber evidence="19">1.7.1.4</ecNumber>
    </recommendedName>
</protein>
<evidence type="ECO:0000256" key="8">
    <source>
        <dbReference type="ARBA" id="ARBA00022630"/>
    </source>
</evidence>
<keyword evidence="24" id="KW-1185">Reference proteome</keyword>
<evidence type="ECO:0000256" key="15">
    <source>
        <dbReference type="ARBA" id="ARBA00023063"/>
    </source>
</evidence>
<dbReference type="InterPro" id="IPR041854">
    <property type="entry name" value="BFD-like_2Fe2S-bd_dom_sf"/>
</dbReference>
<feature type="region of interest" description="Disordered" evidence="21">
    <location>
        <begin position="867"/>
        <end position="897"/>
    </location>
</feature>
<dbReference type="Pfam" id="PF01077">
    <property type="entry name" value="NIR_SIR"/>
    <property type="match status" value="1"/>
</dbReference>
<evidence type="ECO:0000256" key="6">
    <source>
        <dbReference type="ARBA" id="ARBA00022485"/>
    </source>
</evidence>
<dbReference type="SUPFAM" id="SSF56014">
    <property type="entry name" value="Nitrite and sulphite reductase 4Fe-4S domain-like"/>
    <property type="match status" value="1"/>
</dbReference>
<dbReference type="InterPro" id="IPR017941">
    <property type="entry name" value="Rieske_2Fe-2S"/>
</dbReference>
<keyword evidence="7" id="KW-0349">Heme</keyword>
<dbReference type="Gene3D" id="3.90.480.20">
    <property type="match status" value="1"/>
</dbReference>
<dbReference type="InterPro" id="IPR052034">
    <property type="entry name" value="NasD-like"/>
</dbReference>
<comment type="cofactor">
    <cofactor evidence="16">
        <name>[2Fe-2S] cluster</name>
        <dbReference type="ChEBI" id="CHEBI:190135"/>
    </cofactor>
</comment>
<keyword evidence="11" id="KW-0274">FAD</keyword>
<accession>A0A9W8QHK2</accession>
<dbReference type="InterPro" id="IPR045854">
    <property type="entry name" value="NO2/SO3_Rdtase_4Fe4S_sf"/>
</dbReference>
<dbReference type="InterPro" id="IPR012748">
    <property type="entry name" value="Rieske-like_NirD"/>
</dbReference>
<evidence type="ECO:0000256" key="11">
    <source>
        <dbReference type="ARBA" id="ARBA00022827"/>
    </source>
</evidence>
<dbReference type="SUPFAM" id="SSF50022">
    <property type="entry name" value="ISP domain"/>
    <property type="match status" value="1"/>
</dbReference>
<dbReference type="RefSeq" id="XP_056056931.1">
    <property type="nucleotide sequence ID" value="XM_056202360.1"/>
</dbReference>
<dbReference type="FunFam" id="3.30.413.10:FF:000007">
    <property type="entry name" value="Nitrite reductase [NAD(P)H] large subunit"/>
    <property type="match status" value="1"/>
</dbReference>
<dbReference type="GO" id="GO:0008942">
    <property type="term" value="F:nitrite reductase [NAD(P)H] activity"/>
    <property type="evidence" value="ECO:0007669"/>
    <property type="project" value="UniProtKB-EC"/>
</dbReference>